<accession>A0A1Z5J1D9</accession>
<gene>
    <name evidence="1" type="ORF">IWT5_00254</name>
</gene>
<name>A0A1Z5J1D9_9LACO</name>
<dbReference type="Proteomes" id="UP000223370">
    <property type="component" value="Unassembled WGS sequence"/>
</dbReference>
<sequence>MTKTNDLMDLNMRQDFEIPIFLGLKLTDFKGIKGIAREDRYAGIISRKNGKTILNLSSQPEKEKLLDEKPIYTDLSSKKAFHEKHPWYATTWDGRRQFIIREFYNIEEIAPGNSYNSISYGSISKWEINNFSIATQFMLKEKIYRAKVNIDHAFYFFGITSLVDERCHELRYTNLEFEQQRFSMYVVSSYKENSTIDSSQKHEILDIVFKFRKYKSREFVYRLILQLRNLIQILTDKGTGINKIELNADKSLKANLEGNLRLLPKDERENWNIIQSFLPELGEKDVGFSNVFKEIRDNFHSILTNFFQDDKLQSLMQNYLLVGQFNVPVSTAIVTLVSGVDTYYRDARYSNGNKKSSSIEKLKMLMDVIDNPQELIYNYFGIAHYDVESLLVKIVNDRDYFVHGVKENAFDSYVSAAKDLTKFRILMRQAIVLLICNPEIKTEV</sequence>
<evidence type="ECO:0000313" key="1">
    <source>
        <dbReference type="EMBL" id="GAX07521.1"/>
    </source>
</evidence>
<dbReference type="RefSeq" id="WP_098823496.1">
    <property type="nucleotide sequence ID" value="NZ_BCMJ01000001.1"/>
</dbReference>
<proteinExistence type="predicted"/>
<reference evidence="1 2" key="1">
    <citation type="submission" date="2015-11" db="EMBL/GenBank/DDBJ databases">
        <title>Draft genome sequences of new species of the genus Lactobacillus isolated from orchardgrass silage.</title>
        <authorList>
            <person name="Tohno M."/>
            <person name="Tanizawa Y."/>
            <person name="Arita M."/>
        </authorList>
    </citation>
    <scope>NUCLEOTIDE SEQUENCE [LARGE SCALE GENOMIC DNA]</scope>
    <source>
        <strain evidence="1 2">IWT5</strain>
    </source>
</reference>
<keyword evidence="2" id="KW-1185">Reference proteome</keyword>
<dbReference type="EMBL" id="BCMJ01000001">
    <property type="protein sequence ID" value="GAX07521.1"/>
    <property type="molecule type" value="Genomic_DNA"/>
</dbReference>
<evidence type="ECO:0000313" key="2">
    <source>
        <dbReference type="Proteomes" id="UP000223370"/>
    </source>
</evidence>
<evidence type="ECO:0008006" key="3">
    <source>
        <dbReference type="Google" id="ProtNLM"/>
    </source>
</evidence>
<dbReference type="AlphaFoldDB" id="A0A1Z5J1D9"/>
<comment type="caution">
    <text evidence="1">The sequence shown here is derived from an EMBL/GenBank/DDBJ whole genome shotgun (WGS) entry which is preliminary data.</text>
</comment>
<organism evidence="1 2">
    <name type="scientific">Secundilactobacillus silagincola</name>
    <dbReference type="NCBI Taxonomy" id="1714681"/>
    <lineage>
        <taxon>Bacteria</taxon>
        <taxon>Bacillati</taxon>
        <taxon>Bacillota</taxon>
        <taxon>Bacilli</taxon>
        <taxon>Lactobacillales</taxon>
        <taxon>Lactobacillaceae</taxon>
        <taxon>Secundilactobacillus</taxon>
    </lineage>
</organism>
<protein>
    <recommendedName>
        <fullName evidence="3">ApeA N-terminal domain-containing protein</fullName>
    </recommendedName>
</protein>
<dbReference type="OrthoDB" id="2296920at2"/>